<dbReference type="SMART" id="SM00385">
    <property type="entry name" value="CYCLIN"/>
    <property type="match status" value="2"/>
</dbReference>
<feature type="domain" description="Cyclin-like" evidence="7">
    <location>
        <begin position="310"/>
        <end position="392"/>
    </location>
</feature>
<proteinExistence type="inferred from homology"/>
<dbReference type="Gene3D" id="1.10.472.10">
    <property type="entry name" value="Cyclin-like"/>
    <property type="match status" value="2"/>
</dbReference>
<organism evidence="9 10">
    <name type="scientific">Gossypium darwinii</name>
    <name type="common">Darwin's cotton</name>
    <name type="synonym">Gossypium barbadense var. darwinii</name>
    <dbReference type="NCBI Taxonomy" id="34276"/>
    <lineage>
        <taxon>Eukaryota</taxon>
        <taxon>Viridiplantae</taxon>
        <taxon>Streptophyta</taxon>
        <taxon>Embryophyta</taxon>
        <taxon>Tracheophyta</taxon>
        <taxon>Spermatophyta</taxon>
        <taxon>Magnoliopsida</taxon>
        <taxon>eudicotyledons</taxon>
        <taxon>Gunneridae</taxon>
        <taxon>Pentapetalae</taxon>
        <taxon>rosids</taxon>
        <taxon>malvids</taxon>
        <taxon>Malvales</taxon>
        <taxon>Malvaceae</taxon>
        <taxon>Malvoideae</taxon>
        <taxon>Gossypium</taxon>
    </lineage>
</organism>
<dbReference type="CDD" id="cd20567">
    <property type="entry name" value="CYCLIN_AtCycB-like_rpt1"/>
    <property type="match status" value="1"/>
</dbReference>
<evidence type="ECO:0000259" key="8">
    <source>
        <dbReference type="SMART" id="SM01332"/>
    </source>
</evidence>
<dbReference type="EMBL" id="CM017688">
    <property type="protein sequence ID" value="TYH31804.1"/>
    <property type="molecule type" value="Genomic_DNA"/>
</dbReference>
<dbReference type="SMART" id="SM01332">
    <property type="entry name" value="Cyclin_C"/>
    <property type="match status" value="1"/>
</dbReference>
<feature type="domain" description="Cyclin-like" evidence="7">
    <location>
        <begin position="213"/>
        <end position="297"/>
    </location>
</feature>
<dbReference type="PANTHER" id="PTHR10177">
    <property type="entry name" value="CYCLINS"/>
    <property type="match status" value="1"/>
</dbReference>
<feature type="domain" description="Cyclin C-terminal" evidence="8">
    <location>
        <begin position="306"/>
        <end position="423"/>
    </location>
</feature>
<name>A0A5D2HNE0_GOSDA</name>
<evidence type="ECO:0000256" key="3">
    <source>
        <dbReference type="ARBA" id="ARBA00023127"/>
    </source>
</evidence>
<dbReference type="GO" id="GO:0016538">
    <property type="term" value="F:cyclin-dependent protein serine/threonine kinase regulator activity"/>
    <property type="evidence" value="ECO:0007669"/>
    <property type="project" value="InterPro"/>
</dbReference>
<gene>
    <name evidence="9" type="ORF">ES288_A01G201400v1</name>
</gene>
<keyword evidence="2" id="KW-0132">Cell division</keyword>
<evidence type="ECO:0000256" key="6">
    <source>
        <dbReference type="SAM" id="MobiDB-lite"/>
    </source>
</evidence>
<protein>
    <submittedName>
        <fullName evidence="9">Uncharacterized protein</fullName>
    </submittedName>
</protein>
<dbReference type="GO" id="GO:0044772">
    <property type="term" value="P:mitotic cell cycle phase transition"/>
    <property type="evidence" value="ECO:0007669"/>
    <property type="project" value="InterPro"/>
</dbReference>
<keyword evidence="3 5" id="KW-0195">Cyclin</keyword>
<dbReference type="PIRSF" id="PIRSF001771">
    <property type="entry name" value="Cyclin_A_B_D_E"/>
    <property type="match status" value="1"/>
</dbReference>
<dbReference type="GO" id="GO:0051301">
    <property type="term" value="P:cell division"/>
    <property type="evidence" value="ECO:0007669"/>
    <property type="project" value="UniProtKB-KW"/>
</dbReference>
<dbReference type="InterPro" id="IPR006671">
    <property type="entry name" value="Cyclin_N"/>
</dbReference>
<evidence type="ECO:0000256" key="1">
    <source>
        <dbReference type="ARBA" id="ARBA00006955"/>
    </source>
</evidence>
<dbReference type="SUPFAM" id="SSF47954">
    <property type="entry name" value="Cyclin-like"/>
    <property type="match status" value="2"/>
</dbReference>
<dbReference type="InterPro" id="IPR039361">
    <property type="entry name" value="Cyclin"/>
</dbReference>
<evidence type="ECO:0000256" key="5">
    <source>
        <dbReference type="RuleBase" id="RU000383"/>
    </source>
</evidence>
<dbReference type="PROSITE" id="PS00292">
    <property type="entry name" value="CYCLINS"/>
    <property type="match status" value="1"/>
</dbReference>
<dbReference type="Proteomes" id="UP000323506">
    <property type="component" value="Chromosome A01"/>
</dbReference>
<keyword evidence="10" id="KW-1185">Reference proteome</keyword>
<dbReference type="FunFam" id="1.10.472.10:FF:000032">
    <property type="entry name" value="G2/mitotic-specific cyclin-1"/>
    <property type="match status" value="1"/>
</dbReference>
<accession>A0A5D2HNE0</accession>
<evidence type="ECO:0000313" key="9">
    <source>
        <dbReference type="EMBL" id="TYH31804.1"/>
    </source>
</evidence>
<dbReference type="InterPro" id="IPR004367">
    <property type="entry name" value="Cyclin_C-dom"/>
</dbReference>
<evidence type="ECO:0000256" key="2">
    <source>
        <dbReference type="ARBA" id="ARBA00022618"/>
    </source>
</evidence>
<sequence>MRRSKENNPGSIAAPNDGLRMGGAKMVKDMEQNQRRALSSINQNIIGASLHHSGVVNKRELPGKDEFCNKKSALEQRSDTRSLAVERVSNQHHFLEDTKNQSELAVKPGGLDDFEIVDVEQCGEGNDVILPMFVKHTEAVLDETDEMDIEMEDMENSIIDIDCSDSKDPLAVVEYVDEIYAYYKKTEVSSCVSPNYMDRQFDINEKMRAILIDWLIEVHYKFDLMEETLFLTINLIDRFLERCTVIRKKLQLVGMTAMLLACKYEEVSVPIVEDFVLISDKAYTRKDVLDMEKLMVNTLQFHMSVPTPYVFMRRFLKAAQSEKKLEFLSFFLIELSMVEYEMLKFQPSLLAAAAIYTAQCSLFRFKNWTKTSEWHTKYTEDQLLECSKLMVTYHQKAGSGKLKGVHRKYSSYKFGYTAKTEPALFLLDP</sequence>
<dbReference type="InterPro" id="IPR046965">
    <property type="entry name" value="Cyclin_A/B-like"/>
</dbReference>
<dbReference type="Pfam" id="PF00134">
    <property type="entry name" value="Cyclin_N"/>
    <property type="match status" value="1"/>
</dbReference>
<dbReference type="CDD" id="cd20511">
    <property type="entry name" value="CYCLIN_AtCycB-like_rpt2"/>
    <property type="match status" value="1"/>
</dbReference>
<keyword evidence="4" id="KW-0131">Cell cycle</keyword>
<evidence type="ECO:0000259" key="7">
    <source>
        <dbReference type="SMART" id="SM00385"/>
    </source>
</evidence>
<evidence type="ECO:0000313" key="10">
    <source>
        <dbReference type="Proteomes" id="UP000323506"/>
    </source>
</evidence>
<evidence type="ECO:0000256" key="4">
    <source>
        <dbReference type="ARBA" id="ARBA00023306"/>
    </source>
</evidence>
<dbReference type="AlphaFoldDB" id="A0A5D2HNE0"/>
<comment type="similarity">
    <text evidence="1">Belongs to the cyclin family. Cyclin AB subfamily.</text>
</comment>
<dbReference type="GO" id="GO:0010332">
    <property type="term" value="P:response to gamma radiation"/>
    <property type="evidence" value="ECO:0007669"/>
    <property type="project" value="UniProtKB-ARBA"/>
</dbReference>
<reference evidence="9 10" key="1">
    <citation type="submission" date="2019-06" db="EMBL/GenBank/DDBJ databases">
        <title>WGS assembly of Gossypium darwinii.</title>
        <authorList>
            <person name="Chen Z.J."/>
            <person name="Sreedasyam A."/>
            <person name="Ando A."/>
            <person name="Song Q."/>
            <person name="De L."/>
            <person name="Hulse-Kemp A."/>
            <person name="Ding M."/>
            <person name="Ye W."/>
            <person name="Kirkbride R."/>
            <person name="Jenkins J."/>
            <person name="Plott C."/>
            <person name="Lovell J."/>
            <person name="Lin Y.-M."/>
            <person name="Vaughn R."/>
            <person name="Liu B."/>
            <person name="Li W."/>
            <person name="Simpson S."/>
            <person name="Scheffler B."/>
            <person name="Saski C."/>
            <person name="Grover C."/>
            <person name="Hu G."/>
            <person name="Conover J."/>
            <person name="Carlson J."/>
            <person name="Shu S."/>
            <person name="Boston L."/>
            <person name="Williams M."/>
            <person name="Peterson D."/>
            <person name="Mcgee K."/>
            <person name="Jones D."/>
            <person name="Wendel J."/>
            <person name="Stelly D."/>
            <person name="Grimwood J."/>
            <person name="Schmutz J."/>
        </authorList>
    </citation>
    <scope>NUCLEOTIDE SEQUENCE [LARGE SCALE GENOMIC DNA]</scope>
    <source>
        <strain evidence="9">1808015.09</strain>
    </source>
</reference>
<dbReference type="EMBL" id="CM017688">
    <property type="protein sequence ID" value="TYH31805.1"/>
    <property type="molecule type" value="Genomic_DNA"/>
</dbReference>
<dbReference type="InterPro" id="IPR036915">
    <property type="entry name" value="Cyclin-like_sf"/>
</dbReference>
<dbReference type="InterPro" id="IPR013763">
    <property type="entry name" value="Cyclin-like_dom"/>
</dbReference>
<feature type="region of interest" description="Disordered" evidence="6">
    <location>
        <begin position="1"/>
        <end position="22"/>
    </location>
</feature>
<dbReference type="Pfam" id="PF02984">
    <property type="entry name" value="Cyclin_C"/>
    <property type="match status" value="1"/>
</dbReference>
<dbReference type="InterPro" id="IPR048258">
    <property type="entry name" value="Cyclins_cyclin-box"/>
</dbReference>